<reference evidence="10" key="1">
    <citation type="submission" date="2020-09" db="EMBL/GenBank/DDBJ databases">
        <authorList>
            <person name="Kikuchi T."/>
        </authorList>
    </citation>
    <scope>NUCLEOTIDE SEQUENCE</scope>
    <source>
        <strain evidence="10">SH1</strain>
    </source>
</reference>
<comment type="subcellular location">
    <subcellularLocation>
        <location evidence="1">Nucleus</location>
    </subcellularLocation>
</comment>
<feature type="region of interest" description="Disordered" evidence="8">
    <location>
        <begin position="401"/>
        <end position="421"/>
    </location>
</feature>
<feature type="region of interest" description="Disordered" evidence="8">
    <location>
        <begin position="458"/>
        <end position="496"/>
    </location>
</feature>
<dbReference type="PANTHER" id="PTHR10015:SF427">
    <property type="entry name" value="HEAT SHOCK FACTOR PROTEIN"/>
    <property type="match status" value="1"/>
</dbReference>
<evidence type="ECO:0000256" key="5">
    <source>
        <dbReference type="ARBA" id="ARBA00023163"/>
    </source>
</evidence>
<dbReference type="SMART" id="SM00415">
    <property type="entry name" value="HSF"/>
    <property type="match status" value="1"/>
</dbReference>
<proteinExistence type="inferred from homology"/>
<comment type="similarity">
    <text evidence="2 7">Belongs to the HSF family.</text>
</comment>
<dbReference type="PRINTS" id="PR00056">
    <property type="entry name" value="HSFDOMAIN"/>
</dbReference>
<dbReference type="GO" id="GO:0043565">
    <property type="term" value="F:sequence-specific DNA binding"/>
    <property type="evidence" value="ECO:0007669"/>
    <property type="project" value="InterPro"/>
</dbReference>
<dbReference type="Proteomes" id="UP000614601">
    <property type="component" value="Unassembled WGS sequence"/>
</dbReference>
<dbReference type="PANTHER" id="PTHR10015">
    <property type="entry name" value="HEAT SHOCK TRANSCRIPTION FACTOR"/>
    <property type="match status" value="1"/>
</dbReference>
<evidence type="ECO:0000259" key="9">
    <source>
        <dbReference type="SMART" id="SM00415"/>
    </source>
</evidence>
<protein>
    <recommendedName>
        <fullName evidence="9">HSF-type DNA-binding domain-containing protein</fullName>
    </recommendedName>
</protein>
<accession>A0A811JTU3</accession>
<feature type="domain" description="HSF-type DNA-binding" evidence="9">
    <location>
        <begin position="24"/>
        <end position="130"/>
    </location>
</feature>
<evidence type="ECO:0000256" key="4">
    <source>
        <dbReference type="ARBA" id="ARBA00023125"/>
    </source>
</evidence>
<keyword evidence="4" id="KW-0238">DNA-binding</keyword>
<evidence type="ECO:0000313" key="10">
    <source>
        <dbReference type="EMBL" id="CAD5206562.1"/>
    </source>
</evidence>
<evidence type="ECO:0000256" key="2">
    <source>
        <dbReference type="ARBA" id="ARBA00006403"/>
    </source>
</evidence>
<dbReference type="EMBL" id="CAJFCW020000001">
    <property type="protein sequence ID" value="CAG9082273.1"/>
    <property type="molecule type" value="Genomic_DNA"/>
</dbReference>
<keyword evidence="5" id="KW-0804">Transcription</keyword>
<evidence type="ECO:0000256" key="3">
    <source>
        <dbReference type="ARBA" id="ARBA00023015"/>
    </source>
</evidence>
<dbReference type="FunFam" id="1.10.10.10:FF:000027">
    <property type="entry name" value="Heat shock transcription factor 1"/>
    <property type="match status" value="1"/>
</dbReference>
<name>A0A811JTU3_9BILA</name>
<dbReference type="OrthoDB" id="60033at2759"/>
<feature type="compositionally biased region" description="Low complexity" evidence="8">
    <location>
        <begin position="314"/>
        <end position="323"/>
    </location>
</feature>
<dbReference type="InterPro" id="IPR036388">
    <property type="entry name" value="WH-like_DNA-bd_sf"/>
</dbReference>
<dbReference type="SUPFAM" id="SSF46785">
    <property type="entry name" value="Winged helix' DNA-binding domain"/>
    <property type="match status" value="1"/>
</dbReference>
<evidence type="ECO:0000256" key="1">
    <source>
        <dbReference type="ARBA" id="ARBA00004123"/>
    </source>
</evidence>
<dbReference type="InterPro" id="IPR036390">
    <property type="entry name" value="WH_DNA-bd_sf"/>
</dbReference>
<organism evidence="10 11">
    <name type="scientific">Bursaphelenchus okinawaensis</name>
    <dbReference type="NCBI Taxonomy" id="465554"/>
    <lineage>
        <taxon>Eukaryota</taxon>
        <taxon>Metazoa</taxon>
        <taxon>Ecdysozoa</taxon>
        <taxon>Nematoda</taxon>
        <taxon>Chromadorea</taxon>
        <taxon>Rhabditida</taxon>
        <taxon>Tylenchina</taxon>
        <taxon>Tylenchomorpha</taxon>
        <taxon>Aphelenchoidea</taxon>
        <taxon>Aphelenchoididae</taxon>
        <taxon>Bursaphelenchus</taxon>
    </lineage>
</organism>
<dbReference type="InterPro" id="IPR000232">
    <property type="entry name" value="HSF_DNA-bd"/>
</dbReference>
<evidence type="ECO:0000313" key="11">
    <source>
        <dbReference type="Proteomes" id="UP000614601"/>
    </source>
</evidence>
<dbReference type="EMBL" id="CAJFDH010000001">
    <property type="protein sequence ID" value="CAD5206562.1"/>
    <property type="molecule type" value="Genomic_DNA"/>
</dbReference>
<dbReference type="Pfam" id="PF00447">
    <property type="entry name" value="HSF_DNA-bind"/>
    <property type="match status" value="1"/>
</dbReference>
<gene>
    <name evidence="10" type="ORF">BOKJ2_LOCUS1246</name>
</gene>
<evidence type="ECO:0000256" key="8">
    <source>
        <dbReference type="SAM" id="MobiDB-lite"/>
    </source>
</evidence>
<evidence type="ECO:0000256" key="7">
    <source>
        <dbReference type="RuleBase" id="RU004020"/>
    </source>
</evidence>
<keyword evidence="6" id="KW-0539">Nucleus</keyword>
<sequence>MSYLNAKDIKSQAAQPLILKEDDKIPLFLVKLWNIVEDPSYYDVIRWDESGYSFHILDPYSFCRNILPQYFKHNNLNSLIRQLNMYGFRKMTPIERTSLARAESDQDHLEFSHPCFVRDHPELLVNIKRKAPTSKQNNNDGTVSVPAKDLTAVFEELRSLRERQKQMEGRMGDLTKENELIWQEMSNMRGAHVKQQQIVTKLVQFMVAMLQPSKRLGKRPMLAIDDESAAKRLRTISDISLQAIQQNNVSDILDRLMKDYSQTHNPPYRSMPVEVNRQNTANLNQSNGPIISDVTDELDHLGPPSTGKLKNNVPSSSYQQQYQRPQMYYPSTSRARNTMECPSNMRPMSSGQQLNTSSANVPLVLQQPPVNQNIVPQTSQVVYSQTDVQLDNQCPVQNIPNQMQQQQPSPDPLVTSPASAPNLNISPSEFANYLNSVDDSIENCRGLIGGHWDDLDLDGLLDFDPKSTESQSKVSPAESPSTASKNRHPSYRQQPY</sequence>
<feature type="compositionally biased region" description="Polar residues" evidence="8">
    <location>
        <begin position="468"/>
        <end position="484"/>
    </location>
</feature>
<dbReference type="GO" id="GO:0003700">
    <property type="term" value="F:DNA-binding transcription factor activity"/>
    <property type="evidence" value="ECO:0007669"/>
    <property type="project" value="InterPro"/>
</dbReference>
<keyword evidence="11" id="KW-1185">Reference proteome</keyword>
<feature type="region of interest" description="Disordered" evidence="8">
    <location>
        <begin position="304"/>
        <end position="323"/>
    </location>
</feature>
<dbReference type="AlphaFoldDB" id="A0A811JTU3"/>
<evidence type="ECO:0000256" key="6">
    <source>
        <dbReference type="ARBA" id="ARBA00023242"/>
    </source>
</evidence>
<dbReference type="Proteomes" id="UP000783686">
    <property type="component" value="Unassembled WGS sequence"/>
</dbReference>
<dbReference type="GO" id="GO:0005634">
    <property type="term" value="C:nucleus"/>
    <property type="evidence" value="ECO:0007669"/>
    <property type="project" value="UniProtKB-SubCell"/>
</dbReference>
<keyword evidence="3" id="KW-0805">Transcription regulation</keyword>
<comment type="caution">
    <text evidence="10">The sequence shown here is derived from an EMBL/GenBank/DDBJ whole genome shotgun (WGS) entry which is preliminary data.</text>
</comment>
<dbReference type="Gene3D" id="1.10.10.10">
    <property type="entry name" value="Winged helix-like DNA-binding domain superfamily/Winged helix DNA-binding domain"/>
    <property type="match status" value="1"/>
</dbReference>